<evidence type="ECO:0000256" key="7">
    <source>
        <dbReference type="PROSITE-ProRule" id="PRU01091"/>
    </source>
</evidence>
<dbReference type="CDD" id="cd00383">
    <property type="entry name" value="trans_reg_C"/>
    <property type="match status" value="1"/>
</dbReference>
<keyword evidence="3" id="KW-0805">Transcription regulation</keyword>
<keyword evidence="1 6" id="KW-0597">Phosphoprotein</keyword>
<dbReference type="Pfam" id="PF00486">
    <property type="entry name" value="Trans_reg_C"/>
    <property type="match status" value="1"/>
</dbReference>
<dbReference type="Gene3D" id="3.40.50.2300">
    <property type="match status" value="1"/>
</dbReference>
<sequence length="231" mass="26502">MNSVLPDSTPCVLLVETDEALANHVSLDLKESGYDIVMAPDAVGGLRQATELQPSLIVVDRMLAGESGLWFCNRLRSLGNRVPVLLMMARDSVDDRVACLESGADDYFLKPYRTEEFLRLVRLYLQPDNPTSERLRFGDLMLDLATRRALRNGRAIDLTMKEFELLKYLMEHPREVLTREQILENVWGYDFVGESNVIEVYIRYLRLKIEDEGEKRLIQTVRGVGYVMREA</sequence>
<feature type="DNA-binding region" description="OmpR/PhoB-type" evidence="7">
    <location>
        <begin position="132"/>
        <end position="230"/>
    </location>
</feature>
<evidence type="ECO:0000259" key="8">
    <source>
        <dbReference type="PROSITE" id="PS50110"/>
    </source>
</evidence>
<dbReference type="PANTHER" id="PTHR48111">
    <property type="entry name" value="REGULATOR OF RPOS"/>
    <property type="match status" value="1"/>
</dbReference>
<dbReference type="GO" id="GO:0000976">
    <property type="term" value="F:transcription cis-regulatory region binding"/>
    <property type="evidence" value="ECO:0007669"/>
    <property type="project" value="TreeGrafter"/>
</dbReference>
<dbReference type="EMBL" id="PVWK01000084">
    <property type="protein sequence ID" value="PSB27810.1"/>
    <property type="molecule type" value="Genomic_DNA"/>
</dbReference>
<dbReference type="PANTHER" id="PTHR48111:SF22">
    <property type="entry name" value="REGULATOR OF RPOS"/>
    <property type="match status" value="1"/>
</dbReference>
<feature type="domain" description="OmpR/PhoB-type" evidence="9">
    <location>
        <begin position="132"/>
        <end position="230"/>
    </location>
</feature>
<dbReference type="InterPro" id="IPR001789">
    <property type="entry name" value="Sig_transdc_resp-reg_receiver"/>
</dbReference>
<accession>A0A2T1E504</accession>
<dbReference type="GO" id="GO:0005829">
    <property type="term" value="C:cytosol"/>
    <property type="evidence" value="ECO:0007669"/>
    <property type="project" value="TreeGrafter"/>
</dbReference>
<protein>
    <submittedName>
        <fullName evidence="10">DNA-binding response regulator</fullName>
    </submittedName>
</protein>
<dbReference type="Proteomes" id="UP000239576">
    <property type="component" value="Unassembled WGS sequence"/>
</dbReference>
<evidence type="ECO:0000256" key="3">
    <source>
        <dbReference type="ARBA" id="ARBA00023015"/>
    </source>
</evidence>
<dbReference type="InterPro" id="IPR016032">
    <property type="entry name" value="Sig_transdc_resp-reg_C-effctor"/>
</dbReference>
<dbReference type="SMART" id="SM00448">
    <property type="entry name" value="REC"/>
    <property type="match status" value="1"/>
</dbReference>
<keyword evidence="11" id="KW-1185">Reference proteome</keyword>
<name>A0A2T1E504_9CYAN</name>
<dbReference type="SUPFAM" id="SSF52172">
    <property type="entry name" value="CheY-like"/>
    <property type="match status" value="1"/>
</dbReference>
<dbReference type="InterPro" id="IPR011006">
    <property type="entry name" value="CheY-like_superfamily"/>
</dbReference>
<dbReference type="GO" id="GO:0032993">
    <property type="term" value="C:protein-DNA complex"/>
    <property type="evidence" value="ECO:0007669"/>
    <property type="project" value="TreeGrafter"/>
</dbReference>
<dbReference type="InterPro" id="IPR036388">
    <property type="entry name" value="WH-like_DNA-bd_sf"/>
</dbReference>
<feature type="modified residue" description="4-aspartylphosphate" evidence="6">
    <location>
        <position position="60"/>
    </location>
</feature>
<dbReference type="AlphaFoldDB" id="A0A2T1E504"/>
<dbReference type="NCBIfam" id="NF045914">
    <property type="entry name" value="RespRegNblR"/>
    <property type="match status" value="1"/>
</dbReference>
<dbReference type="OrthoDB" id="508982at2"/>
<dbReference type="PROSITE" id="PS50110">
    <property type="entry name" value="RESPONSE_REGULATORY"/>
    <property type="match status" value="1"/>
</dbReference>
<proteinExistence type="predicted"/>
<dbReference type="GO" id="GO:0000156">
    <property type="term" value="F:phosphorelay response regulator activity"/>
    <property type="evidence" value="ECO:0007669"/>
    <property type="project" value="TreeGrafter"/>
</dbReference>
<keyword evidence="5" id="KW-0804">Transcription</keyword>
<dbReference type="InterPro" id="IPR039420">
    <property type="entry name" value="WalR-like"/>
</dbReference>
<keyword evidence="2" id="KW-0902">Two-component regulatory system</keyword>
<reference evidence="11" key="1">
    <citation type="submission" date="2018-02" db="EMBL/GenBank/DDBJ databases">
        <authorList>
            <person name="Moore K."/>
            <person name="Momper L."/>
        </authorList>
    </citation>
    <scope>NUCLEOTIDE SEQUENCE [LARGE SCALE GENOMIC DNA]</scope>
    <source>
        <strain evidence="11">ULC18</strain>
    </source>
</reference>
<comment type="caution">
    <text evidence="10">The sequence shown here is derived from an EMBL/GenBank/DDBJ whole genome shotgun (WGS) entry which is preliminary data.</text>
</comment>
<dbReference type="SUPFAM" id="SSF46894">
    <property type="entry name" value="C-terminal effector domain of the bipartite response regulators"/>
    <property type="match status" value="1"/>
</dbReference>
<evidence type="ECO:0000313" key="11">
    <source>
        <dbReference type="Proteomes" id="UP000239576"/>
    </source>
</evidence>
<evidence type="ECO:0000259" key="9">
    <source>
        <dbReference type="PROSITE" id="PS51755"/>
    </source>
</evidence>
<dbReference type="PROSITE" id="PS51755">
    <property type="entry name" value="OMPR_PHOB"/>
    <property type="match status" value="1"/>
</dbReference>
<feature type="domain" description="Response regulatory" evidence="8">
    <location>
        <begin position="11"/>
        <end position="125"/>
    </location>
</feature>
<dbReference type="GO" id="GO:0006355">
    <property type="term" value="P:regulation of DNA-templated transcription"/>
    <property type="evidence" value="ECO:0007669"/>
    <property type="project" value="InterPro"/>
</dbReference>
<reference evidence="10 11" key="2">
    <citation type="submission" date="2018-03" db="EMBL/GenBank/DDBJ databases">
        <title>The ancient ancestry and fast evolution of plastids.</title>
        <authorList>
            <person name="Moore K.R."/>
            <person name="Magnabosco C."/>
            <person name="Momper L."/>
            <person name="Gold D.A."/>
            <person name="Bosak T."/>
            <person name="Fournier G.P."/>
        </authorList>
    </citation>
    <scope>NUCLEOTIDE SEQUENCE [LARGE SCALE GENOMIC DNA]</scope>
    <source>
        <strain evidence="10 11">ULC18</strain>
    </source>
</reference>
<dbReference type="FunFam" id="1.10.10.10:FF:000005">
    <property type="entry name" value="Two-component system response regulator"/>
    <property type="match status" value="1"/>
</dbReference>
<evidence type="ECO:0000256" key="6">
    <source>
        <dbReference type="PROSITE-ProRule" id="PRU00169"/>
    </source>
</evidence>
<dbReference type="InterPro" id="IPR001867">
    <property type="entry name" value="OmpR/PhoB-type_DNA-bd"/>
</dbReference>
<dbReference type="RefSeq" id="WP_106257220.1">
    <property type="nucleotide sequence ID" value="NZ_CAWNSW010000089.1"/>
</dbReference>
<dbReference type="Gene3D" id="1.10.10.10">
    <property type="entry name" value="Winged helix-like DNA-binding domain superfamily/Winged helix DNA-binding domain"/>
    <property type="match status" value="1"/>
</dbReference>
<evidence type="ECO:0000256" key="2">
    <source>
        <dbReference type="ARBA" id="ARBA00023012"/>
    </source>
</evidence>
<keyword evidence="4 7" id="KW-0238">DNA-binding</keyword>
<organism evidence="10 11">
    <name type="scientific">Stenomitos frigidus ULC18</name>
    <dbReference type="NCBI Taxonomy" id="2107698"/>
    <lineage>
        <taxon>Bacteria</taxon>
        <taxon>Bacillati</taxon>
        <taxon>Cyanobacteriota</taxon>
        <taxon>Cyanophyceae</taxon>
        <taxon>Leptolyngbyales</taxon>
        <taxon>Leptolyngbyaceae</taxon>
        <taxon>Stenomitos</taxon>
    </lineage>
</organism>
<gene>
    <name evidence="10" type="ORF">C7B82_15615</name>
</gene>
<evidence type="ECO:0000256" key="1">
    <source>
        <dbReference type="ARBA" id="ARBA00022553"/>
    </source>
</evidence>
<evidence type="ECO:0000256" key="5">
    <source>
        <dbReference type="ARBA" id="ARBA00023163"/>
    </source>
</evidence>
<dbReference type="CDD" id="cd17574">
    <property type="entry name" value="REC_OmpR"/>
    <property type="match status" value="1"/>
</dbReference>
<evidence type="ECO:0000256" key="4">
    <source>
        <dbReference type="ARBA" id="ARBA00023125"/>
    </source>
</evidence>
<dbReference type="Pfam" id="PF00072">
    <property type="entry name" value="Response_reg"/>
    <property type="match status" value="1"/>
</dbReference>
<dbReference type="SMART" id="SM00862">
    <property type="entry name" value="Trans_reg_C"/>
    <property type="match status" value="1"/>
</dbReference>
<evidence type="ECO:0000313" key="10">
    <source>
        <dbReference type="EMBL" id="PSB27810.1"/>
    </source>
</evidence>